<feature type="domain" description="Tripartite ATP-independent periplasmic transporters DctQ component" evidence="10">
    <location>
        <begin position="23"/>
        <end position="154"/>
    </location>
</feature>
<keyword evidence="7 9" id="KW-0472">Membrane</keyword>
<keyword evidence="5 9" id="KW-0812">Transmembrane</keyword>
<comment type="similarity">
    <text evidence="8 9">Belongs to the TRAP transporter small permease family.</text>
</comment>
<evidence type="ECO:0000256" key="3">
    <source>
        <dbReference type="ARBA" id="ARBA00022475"/>
    </source>
</evidence>
<name>A0A5C8PUD6_9HYPH</name>
<proteinExistence type="inferred from homology"/>
<feature type="transmembrane region" description="Helical" evidence="9">
    <location>
        <begin position="43"/>
        <end position="64"/>
    </location>
</feature>
<evidence type="ECO:0000256" key="2">
    <source>
        <dbReference type="ARBA" id="ARBA00022448"/>
    </source>
</evidence>
<sequence length="169" mass="18536">MGKIIRVCEDATRYAGIAATLAIMAIIACDVLFRYAFNAPLAWAYEFIALYLMAALFFLPLGYVQRCQGNVAVDLFVRVLPATIRSWLFRVGNLLAAATFAVTGMVFAEKAWDAAASGEEIIGPYVWTTWPIYAVVTLGLVQFVLRALYQVGQSATTLQRDAAEEAHGE</sequence>
<keyword evidence="3" id="KW-1003">Cell membrane</keyword>
<comment type="subunit">
    <text evidence="9">The complex comprises the extracytoplasmic solute receptor protein and the two transmembrane proteins.</text>
</comment>
<keyword evidence="6 9" id="KW-1133">Transmembrane helix</keyword>
<dbReference type="GO" id="GO:0005886">
    <property type="term" value="C:plasma membrane"/>
    <property type="evidence" value="ECO:0007669"/>
    <property type="project" value="UniProtKB-SubCell"/>
</dbReference>
<dbReference type="InterPro" id="IPR007387">
    <property type="entry name" value="TRAP_DctQ"/>
</dbReference>
<dbReference type="Pfam" id="PF04290">
    <property type="entry name" value="DctQ"/>
    <property type="match status" value="1"/>
</dbReference>
<dbReference type="RefSeq" id="WP_147845612.1">
    <property type="nucleotide sequence ID" value="NZ_VDUZ01000003.1"/>
</dbReference>
<protein>
    <recommendedName>
        <fullName evidence="9">TRAP transporter small permease protein</fullName>
    </recommendedName>
</protein>
<accession>A0A5C8PUD6</accession>
<dbReference type="EMBL" id="VDUZ01000003">
    <property type="protein sequence ID" value="TXL81704.1"/>
    <property type="molecule type" value="Genomic_DNA"/>
</dbReference>
<dbReference type="PROSITE" id="PS51257">
    <property type="entry name" value="PROKAR_LIPOPROTEIN"/>
    <property type="match status" value="1"/>
</dbReference>
<evidence type="ECO:0000256" key="4">
    <source>
        <dbReference type="ARBA" id="ARBA00022519"/>
    </source>
</evidence>
<comment type="caution">
    <text evidence="11">The sequence shown here is derived from an EMBL/GenBank/DDBJ whole genome shotgun (WGS) entry which is preliminary data.</text>
</comment>
<feature type="transmembrane region" description="Helical" evidence="9">
    <location>
        <begin position="128"/>
        <end position="149"/>
    </location>
</feature>
<dbReference type="OrthoDB" id="4250245at2"/>
<evidence type="ECO:0000256" key="9">
    <source>
        <dbReference type="RuleBase" id="RU369079"/>
    </source>
</evidence>
<feature type="transmembrane region" description="Helical" evidence="9">
    <location>
        <begin position="87"/>
        <end position="108"/>
    </location>
</feature>
<gene>
    <name evidence="11" type="ORF">FHP25_04015</name>
</gene>
<dbReference type="PANTHER" id="PTHR35011:SF10">
    <property type="entry name" value="TRAP TRANSPORTER SMALL PERMEASE PROTEIN"/>
    <property type="match status" value="1"/>
</dbReference>
<evidence type="ECO:0000256" key="6">
    <source>
        <dbReference type="ARBA" id="ARBA00022989"/>
    </source>
</evidence>
<dbReference type="AlphaFoldDB" id="A0A5C8PUD6"/>
<dbReference type="Proteomes" id="UP000321638">
    <property type="component" value="Unassembled WGS sequence"/>
</dbReference>
<comment type="function">
    <text evidence="9">Part of the tripartite ATP-independent periplasmic (TRAP) transport system.</text>
</comment>
<comment type="subcellular location">
    <subcellularLocation>
        <location evidence="1 9">Cell inner membrane</location>
        <topology evidence="1 9">Multi-pass membrane protein</topology>
    </subcellularLocation>
</comment>
<dbReference type="InterPro" id="IPR055348">
    <property type="entry name" value="DctQ"/>
</dbReference>
<dbReference type="GO" id="GO:0022857">
    <property type="term" value="F:transmembrane transporter activity"/>
    <property type="evidence" value="ECO:0007669"/>
    <property type="project" value="UniProtKB-UniRule"/>
</dbReference>
<evidence type="ECO:0000256" key="5">
    <source>
        <dbReference type="ARBA" id="ARBA00022692"/>
    </source>
</evidence>
<dbReference type="GO" id="GO:0015740">
    <property type="term" value="P:C4-dicarboxylate transport"/>
    <property type="evidence" value="ECO:0007669"/>
    <property type="project" value="TreeGrafter"/>
</dbReference>
<evidence type="ECO:0000313" key="12">
    <source>
        <dbReference type="Proteomes" id="UP000321638"/>
    </source>
</evidence>
<organism evidence="11 12">
    <name type="scientific">Vineibacter terrae</name>
    <dbReference type="NCBI Taxonomy" id="2586908"/>
    <lineage>
        <taxon>Bacteria</taxon>
        <taxon>Pseudomonadati</taxon>
        <taxon>Pseudomonadota</taxon>
        <taxon>Alphaproteobacteria</taxon>
        <taxon>Hyphomicrobiales</taxon>
        <taxon>Vineibacter</taxon>
    </lineage>
</organism>
<keyword evidence="2 9" id="KW-0813">Transport</keyword>
<evidence type="ECO:0000256" key="7">
    <source>
        <dbReference type="ARBA" id="ARBA00023136"/>
    </source>
</evidence>
<evidence type="ECO:0000313" key="11">
    <source>
        <dbReference type="EMBL" id="TXL81704.1"/>
    </source>
</evidence>
<keyword evidence="4 9" id="KW-0997">Cell inner membrane</keyword>
<reference evidence="11 12" key="1">
    <citation type="submission" date="2019-06" db="EMBL/GenBank/DDBJ databases">
        <title>New taxonomy in bacterial strain CC-CFT640, isolated from vineyard.</title>
        <authorList>
            <person name="Lin S.-Y."/>
            <person name="Tsai C.-F."/>
            <person name="Young C.-C."/>
        </authorList>
    </citation>
    <scope>NUCLEOTIDE SEQUENCE [LARGE SCALE GENOMIC DNA]</scope>
    <source>
        <strain evidence="11 12">CC-CFT640</strain>
    </source>
</reference>
<evidence type="ECO:0000259" key="10">
    <source>
        <dbReference type="Pfam" id="PF04290"/>
    </source>
</evidence>
<evidence type="ECO:0000256" key="1">
    <source>
        <dbReference type="ARBA" id="ARBA00004429"/>
    </source>
</evidence>
<dbReference type="PANTHER" id="PTHR35011">
    <property type="entry name" value="2,3-DIKETO-L-GULONATE TRAP TRANSPORTER SMALL PERMEASE PROTEIN YIAM"/>
    <property type="match status" value="1"/>
</dbReference>
<evidence type="ECO:0000256" key="8">
    <source>
        <dbReference type="ARBA" id="ARBA00038436"/>
    </source>
</evidence>
<keyword evidence="12" id="KW-1185">Reference proteome</keyword>
<feature type="transmembrane region" description="Helical" evidence="9">
    <location>
        <begin position="12"/>
        <end position="37"/>
    </location>
</feature>